<feature type="domain" description="Putative restriction endonuclease" evidence="1">
    <location>
        <begin position="6"/>
        <end position="165"/>
    </location>
</feature>
<keyword evidence="2" id="KW-0378">Hydrolase</keyword>
<dbReference type="InterPro" id="IPR012296">
    <property type="entry name" value="Nuclease_put_TT1808"/>
</dbReference>
<proteinExistence type="predicted"/>
<dbReference type="Pfam" id="PF05685">
    <property type="entry name" value="Uma2"/>
    <property type="match status" value="1"/>
</dbReference>
<organism evidence="2 3">
    <name type="scientific">Streptomonospora algeriensis</name>
    <dbReference type="NCBI Taxonomy" id="995084"/>
    <lineage>
        <taxon>Bacteria</taxon>
        <taxon>Bacillati</taxon>
        <taxon>Actinomycetota</taxon>
        <taxon>Actinomycetes</taxon>
        <taxon>Streptosporangiales</taxon>
        <taxon>Nocardiopsidaceae</taxon>
        <taxon>Streptomonospora</taxon>
    </lineage>
</organism>
<dbReference type="CDD" id="cd06260">
    <property type="entry name" value="DUF820-like"/>
    <property type="match status" value="1"/>
</dbReference>
<dbReference type="SUPFAM" id="SSF52980">
    <property type="entry name" value="Restriction endonuclease-like"/>
    <property type="match status" value="1"/>
</dbReference>
<sequence length="174" mass="19000">MADALPERFRVEILEGSIVASPTPSPKHAEVIRRISEQMSPQLPGDLACYQVLSVGISAESSEYASPDLTVFPIAKARESDDWLSAPDSVELVVEVASPGNARTDTETKPRVYASMGIPVYLLIDPRDGSLVCYSDPREGAYQATHRMKFGDTVVLPEPLKDVRIETADLPRDS</sequence>
<accession>A0ABW3BE85</accession>
<protein>
    <submittedName>
        <fullName evidence="2">Uma2 family endonuclease</fullName>
    </submittedName>
</protein>
<dbReference type="GO" id="GO:0004519">
    <property type="term" value="F:endonuclease activity"/>
    <property type="evidence" value="ECO:0007669"/>
    <property type="project" value="UniProtKB-KW"/>
</dbReference>
<evidence type="ECO:0000313" key="3">
    <source>
        <dbReference type="Proteomes" id="UP001596956"/>
    </source>
</evidence>
<keyword evidence="2" id="KW-0540">Nuclease</keyword>
<dbReference type="InterPro" id="IPR011335">
    <property type="entry name" value="Restrct_endonuc-II-like"/>
</dbReference>
<dbReference type="Proteomes" id="UP001596956">
    <property type="component" value="Unassembled WGS sequence"/>
</dbReference>
<dbReference type="Gene3D" id="3.90.1570.10">
    <property type="entry name" value="tt1808, chain A"/>
    <property type="match status" value="1"/>
</dbReference>
<dbReference type="PANTHER" id="PTHR35400">
    <property type="entry name" value="SLR1083 PROTEIN"/>
    <property type="match status" value="1"/>
</dbReference>
<dbReference type="PANTHER" id="PTHR35400:SF3">
    <property type="entry name" value="SLL1072 PROTEIN"/>
    <property type="match status" value="1"/>
</dbReference>
<dbReference type="EMBL" id="JBHTHR010000211">
    <property type="protein sequence ID" value="MFD0801385.1"/>
    <property type="molecule type" value="Genomic_DNA"/>
</dbReference>
<dbReference type="InterPro" id="IPR008538">
    <property type="entry name" value="Uma2"/>
</dbReference>
<reference evidence="3" key="1">
    <citation type="journal article" date="2019" name="Int. J. Syst. Evol. Microbiol.">
        <title>The Global Catalogue of Microorganisms (GCM) 10K type strain sequencing project: providing services to taxonomists for standard genome sequencing and annotation.</title>
        <authorList>
            <consortium name="The Broad Institute Genomics Platform"/>
            <consortium name="The Broad Institute Genome Sequencing Center for Infectious Disease"/>
            <person name="Wu L."/>
            <person name="Ma J."/>
        </authorList>
    </citation>
    <scope>NUCLEOTIDE SEQUENCE [LARGE SCALE GENOMIC DNA]</scope>
    <source>
        <strain evidence="3">CCUG 63369</strain>
    </source>
</reference>
<keyword evidence="3" id="KW-1185">Reference proteome</keyword>
<comment type="caution">
    <text evidence="2">The sequence shown here is derived from an EMBL/GenBank/DDBJ whole genome shotgun (WGS) entry which is preliminary data.</text>
</comment>
<name>A0ABW3BE85_9ACTN</name>
<gene>
    <name evidence="2" type="ORF">ACFQZU_08650</name>
</gene>
<evidence type="ECO:0000259" key="1">
    <source>
        <dbReference type="Pfam" id="PF05685"/>
    </source>
</evidence>
<evidence type="ECO:0000313" key="2">
    <source>
        <dbReference type="EMBL" id="MFD0801385.1"/>
    </source>
</evidence>
<keyword evidence="2" id="KW-0255">Endonuclease</keyword>